<reference evidence="3" key="1">
    <citation type="submission" date="2022-11" db="UniProtKB">
        <authorList>
            <consortium name="WormBaseParasite"/>
        </authorList>
    </citation>
    <scope>IDENTIFICATION</scope>
</reference>
<dbReference type="GO" id="GO:0008236">
    <property type="term" value="F:serine-type peptidase activity"/>
    <property type="evidence" value="ECO:0007669"/>
    <property type="project" value="InterPro"/>
</dbReference>
<dbReference type="SUPFAM" id="SSF53474">
    <property type="entry name" value="alpha/beta-Hydrolases"/>
    <property type="match status" value="1"/>
</dbReference>
<organism evidence="2 3">
    <name type="scientific">Acrobeloides nanus</name>
    <dbReference type="NCBI Taxonomy" id="290746"/>
    <lineage>
        <taxon>Eukaryota</taxon>
        <taxon>Metazoa</taxon>
        <taxon>Ecdysozoa</taxon>
        <taxon>Nematoda</taxon>
        <taxon>Chromadorea</taxon>
        <taxon>Rhabditida</taxon>
        <taxon>Tylenchina</taxon>
        <taxon>Cephalobomorpha</taxon>
        <taxon>Cephaloboidea</taxon>
        <taxon>Cephalobidae</taxon>
        <taxon>Acrobeloides</taxon>
    </lineage>
</organism>
<dbReference type="GO" id="GO:0006508">
    <property type="term" value="P:proteolysis"/>
    <property type="evidence" value="ECO:0007669"/>
    <property type="project" value="InterPro"/>
</dbReference>
<dbReference type="WBParaSite" id="ACRNAN_Path_1518.g5911.t1">
    <property type="protein sequence ID" value="ACRNAN_Path_1518.g5911.t1"/>
    <property type="gene ID" value="ACRNAN_Path_1518.g5911"/>
</dbReference>
<evidence type="ECO:0000259" key="1">
    <source>
        <dbReference type="Pfam" id="PF00326"/>
    </source>
</evidence>
<dbReference type="SUPFAM" id="SSF69322">
    <property type="entry name" value="Tricorn protease domain 2"/>
    <property type="match status" value="1"/>
</dbReference>
<keyword evidence="2" id="KW-1185">Reference proteome</keyword>
<dbReference type="InterPro" id="IPR029058">
    <property type="entry name" value="AB_hydrolase_fold"/>
</dbReference>
<proteinExistence type="predicted"/>
<evidence type="ECO:0000313" key="3">
    <source>
        <dbReference type="WBParaSite" id="ACRNAN_Path_1518.g5911.t1"/>
    </source>
</evidence>
<protein>
    <submittedName>
        <fullName evidence="3">Peptidase S9 prolyl oligopeptidase catalytic domain-containing protein</fullName>
    </submittedName>
</protein>
<dbReference type="PANTHER" id="PTHR43056:SF5">
    <property type="entry name" value="PEPTIDASE S9 PROLYL OLIGOPEPTIDASE CATALYTIC DOMAIN-CONTAINING PROTEIN"/>
    <property type="match status" value="1"/>
</dbReference>
<dbReference type="Proteomes" id="UP000887540">
    <property type="component" value="Unplaced"/>
</dbReference>
<dbReference type="AlphaFoldDB" id="A0A914C1K4"/>
<dbReference type="PANTHER" id="PTHR43056">
    <property type="entry name" value="PEPTIDASE S9 PROLYL OLIGOPEPTIDASE"/>
    <property type="match status" value="1"/>
</dbReference>
<dbReference type="InterPro" id="IPR050585">
    <property type="entry name" value="Xaa-Pro_dipeptidyl-ppase/CocE"/>
</dbReference>
<dbReference type="Pfam" id="PF00326">
    <property type="entry name" value="Peptidase_S9"/>
    <property type="match status" value="1"/>
</dbReference>
<dbReference type="Gene3D" id="3.40.50.1820">
    <property type="entry name" value="alpha/beta hydrolase"/>
    <property type="match status" value="1"/>
</dbReference>
<name>A0A914C1K4_9BILA</name>
<sequence>MGILVANNGGIYEIDKPLANPKPIIEYKEADIRHADFYVNTDFVYAVREIHKSENDAPENLLIRARISTREEEVVASGADFYAEPRISPDGKMLAWLEWNNPNMPWDQTTVNVIKINEDGSLGTQLFRLYSPLGSSSGTNYHGIQWSMQNNQPKLYVISDATGWWNVYEVGFSESGVFTKNVYPVDKDIGQPLWQFADDRPYAINSSYVVFGFDNKLWRKNLSNEEALVELNTPDFTSFSLLTLTKNNVLFCVASGPKRSQSLLRIDLHSNESVIIRETRSSKEIEDFDISMPEKLTFQSDGVNVEGYFYPPYIMHKFEYYYNMTLIADYPEQIEVYTERSPINHIDKVTTPIAFIHGTKDPVVPMEQSKIFYEALVKKNIVAALMLLEGEAHGFRKSESIQKSVDATYYFLCKALGIEPSVSSEIQIVNLNASKL</sequence>
<feature type="domain" description="Peptidase S9 prolyl oligopeptidase catalytic" evidence="1">
    <location>
        <begin position="329"/>
        <end position="417"/>
    </location>
</feature>
<dbReference type="InterPro" id="IPR001375">
    <property type="entry name" value="Peptidase_S9_cat"/>
</dbReference>
<accession>A0A914C1K4</accession>
<evidence type="ECO:0000313" key="2">
    <source>
        <dbReference type="Proteomes" id="UP000887540"/>
    </source>
</evidence>